<evidence type="ECO:0000313" key="5">
    <source>
        <dbReference type="Proteomes" id="UP001148482"/>
    </source>
</evidence>
<evidence type="ECO:0000313" key="4">
    <source>
        <dbReference type="EMBL" id="MCX2839149.1"/>
    </source>
</evidence>
<accession>A0A9X3I212</accession>
<keyword evidence="2" id="KW-0812">Transmembrane</keyword>
<sequence length="149" mass="17501">MGLEKNSASKIDPEQRRLIERAQMRARQKRRLYQHFIVFLLGSVVLILLNVIFDIGRNINPFGIDWFVWAIIFWALLLLIHVFNVFITNKFFGKDWENEQIDRLVAKQQKKIAELQKKVEKDYPLPTKGEPYIPPTTQKPIDPDAPINS</sequence>
<evidence type="ECO:0000256" key="1">
    <source>
        <dbReference type="SAM" id="MobiDB-lite"/>
    </source>
</evidence>
<dbReference type="AlphaFoldDB" id="A0A9X3I212"/>
<protein>
    <submittedName>
        <fullName evidence="4">2TM domain-containing protein</fullName>
    </submittedName>
</protein>
<evidence type="ECO:0000256" key="2">
    <source>
        <dbReference type="SAM" id="Phobius"/>
    </source>
</evidence>
<feature type="transmembrane region" description="Helical" evidence="2">
    <location>
        <begin position="32"/>
        <end position="55"/>
    </location>
</feature>
<feature type="region of interest" description="Disordered" evidence="1">
    <location>
        <begin position="122"/>
        <end position="149"/>
    </location>
</feature>
<feature type="transmembrane region" description="Helical" evidence="2">
    <location>
        <begin position="67"/>
        <end position="87"/>
    </location>
</feature>
<feature type="domain" description="2TM" evidence="3">
    <location>
        <begin position="20"/>
        <end position="105"/>
    </location>
</feature>
<evidence type="ECO:0000259" key="3">
    <source>
        <dbReference type="Pfam" id="PF13239"/>
    </source>
</evidence>
<dbReference type="InterPro" id="IPR025698">
    <property type="entry name" value="2TM_dom"/>
</dbReference>
<comment type="caution">
    <text evidence="4">The sequence shown here is derived from an EMBL/GenBank/DDBJ whole genome shotgun (WGS) entry which is preliminary data.</text>
</comment>
<dbReference type="RefSeq" id="WP_266070479.1">
    <property type="nucleotide sequence ID" value="NZ_JAPJDA010000022.1"/>
</dbReference>
<proteinExistence type="predicted"/>
<dbReference type="EMBL" id="JAPJDA010000022">
    <property type="protein sequence ID" value="MCX2839149.1"/>
    <property type="molecule type" value="Genomic_DNA"/>
</dbReference>
<dbReference type="Proteomes" id="UP001148482">
    <property type="component" value="Unassembled WGS sequence"/>
</dbReference>
<name>A0A9X3I212_9FLAO</name>
<keyword evidence="2" id="KW-1133">Transmembrane helix</keyword>
<organism evidence="4 5">
    <name type="scientific">Salinimicrobium profundisediminis</name>
    <dbReference type="NCBI Taxonomy" id="2994553"/>
    <lineage>
        <taxon>Bacteria</taxon>
        <taxon>Pseudomonadati</taxon>
        <taxon>Bacteroidota</taxon>
        <taxon>Flavobacteriia</taxon>
        <taxon>Flavobacteriales</taxon>
        <taxon>Flavobacteriaceae</taxon>
        <taxon>Salinimicrobium</taxon>
    </lineage>
</organism>
<keyword evidence="5" id="KW-1185">Reference proteome</keyword>
<dbReference type="Pfam" id="PF13239">
    <property type="entry name" value="2TM"/>
    <property type="match status" value="1"/>
</dbReference>
<reference evidence="4" key="1">
    <citation type="submission" date="2022-11" db="EMBL/GenBank/DDBJ databases">
        <title>Salinimicrobium profundisediminis sp. nov., isolated from deep-sea sediment of the Mariana Trench.</title>
        <authorList>
            <person name="Fu H."/>
        </authorList>
    </citation>
    <scope>NUCLEOTIDE SEQUENCE</scope>
    <source>
        <strain evidence="4">MT39</strain>
    </source>
</reference>
<keyword evidence="2" id="KW-0472">Membrane</keyword>
<gene>
    <name evidence="4" type="ORF">OQ279_13420</name>
</gene>